<dbReference type="OrthoDB" id="5510591at2"/>
<dbReference type="CDD" id="cd05269">
    <property type="entry name" value="TMR_SDR_a"/>
    <property type="match status" value="1"/>
</dbReference>
<accession>A0A2V5JMV4</accession>
<name>A0A2V5JMV4_9MICC</name>
<evidence type="ECO:0000313" key="3">
    <source>
        <dbReference type="Proteomes" id="UP000247980"/>
    </source>
</evidence>
<comment type="caution">
    <text evidence="2">The sequence shown here is derived from an EMBL/GenBank/DDBJ whole genome shotgun (WGS) entry which is preliminary data.</text>
</comment>
<dbReference type="InterPro" id="IPR008030">
    <property type="entry name" value="NmrA-like"/>
</dbReference>
<proteinExistence type="predicted"/>
<dbReference type="Gene3D" id="3.40.50.720">
    <property type="entry name" value="NAD(P)-binding Rossmann-like Domain"/>
    <property type="match status" value="1"/>
</dbReference>
<evidence type="ECO:0000259" key="1">
    <source>
        <dbReference type="Pfam" id="PF05368"/>
    </source>
</evidence>
<keyword evidence="3" id="KW-1185">Reference proteome</keyword>
<dbReference type="Gene3D" id="3.90.25.10">
    <property type="entry name" value="UDP-galactose 4-epimerase, domain 1"/>
    <property type="match status" value="1"/>
</dbReference>
<evidence type="ECO:0000313" key="2">
    <source>
        <dbReference type="EMBL" id="PYI39546.1"/>
    </source>
</evidence>
<dbReference type="Pfam" id="PF05368">
    <property type="entry name" value="NmrA"/>
    <property type="match status" value="1"/>
</dbReference>
<organism evidence="2 3">
    <name type="scientific">Arthrobacter psychrolactophilus</name>
    <dbReference type="NCBI Taxonomy" id="92442"/>
    <lineage>
        <taxon>Bacteria</taxon>
        <taxon>Bacillati</taxon>
        <taxon>Actinomycetota</taxon>
        <taxon>Actinomycetes</taxon>
        <taxon>Micrococcales</taxon>
        <taxon>Micrococcaceae</taxon>
        <taxon>Arthrobacter</taxon>
    </lineage>
</organism>
<gene>
    <name evidence="2" type="ORF">CVS30_05395</name>
</gene>
<dbReference type="InterPro" id="IPR052718">
    <property type="entry name" value="NmrA-type_oxidoreductase"/>
</dbReference>
<protein>
    <submittedName>
        <fullName evidence="2">NAD(P)-dependent oxidoreductase</fullName>
    </submittedName>
</protein>
<feature type="domain" description="NmrA-like" evidence="1">
    <location>
        <begin position="2"/>
        <end position="245"/>
    </location>
</feature>
<dbReference type="EMBL" id="QJVC01000003">
    <property type="protein sequence ID" value="PYI39546.1"/>
    <property type="molecule type" value="Genomic_DNA"/>
</dbReference>
<reference evidence="2 3" key="1">
    <citation type="submission" date="2018-05" db="EMBL/GenBank/DDBJ databases">
        <title>Genetic diversity of glacier-inhabiting Cryobacterium bacteria in China and description of Cryobacterium mengkeensis sp. nov. and Arthrobacter glacialis sp. nov.</title>
        <authorList>
            <person name="Liu Q."/>
            <person name="Xin Y.-H."/>
        </authorList>
    </citation>
    <scope>NUCLEOTIDE SEQUENCE [LARGE SCALE GENOMIC DNA]</scope>
    <source>
        <strain evidence="2 3">B7</strain>
    </source>
</reference>
<dbReference type="Proteomes" id="UP000247980">
    <property type="component" value="Unassembled WGS sequence"/>
</dbReference>
<dbReference type="RefSeq" id="WP_110484450.1">
    <property type="nucleotide sequence ID" value="NZ_QJVC01000003.1"/>
</dbReference>
<dbReference type="PANTHER" id="PTHR47129:SF1">
    <property type="entry name" value="NMRA-LIKE DOMAIN-CONTAINING PROTEIN"/>
    <property type="match status" value="1"/>
</dbReference>
<dbReference type="SUPFAM" id="SSF51735">
    <property type="entry name" value="NAD(P)-binding Rossmann-fold domains"/>
    <property type="match status" value="1"/>
</dbReference>
<sequence length="292" mass="29865">MTIVVTGATGQLGRLVVEALLDQNVPAEKIVATGRNVAKLADFAARGVQIRPIDYTDPASLHAAFADAEKVLLVSGSEVGQRLPQHLNVIAAAKEAGVALIAYTSIANADTTGMALAGEHQATEVALRDSGLPFVLLRNGWYLENYTEQLANFLQHGVVLGSAGDGRVSAASRADFAQAAAAVLLADDQAGKVYELGGDTAFTLGELAESVTAATGQQVSYQDLPAEDYAQALIGAGVPAQFAQILADSDLGIARGDLLVSNGELGALIGRPTTSLSEAVQAAADALSAANA</sequence>
<dbReference type="InterPro" id="IPR036291">
    <property type="entry name" value="NAD(P)-bd_dom_sf"/>
</dbReference>
<dbReference type="PANTHER" id="PTHR47129">
    <property type="entry name" value="QUINONE OXIDOREDUCTASE 2"/>
    <property type="match status" value="1"/>
</dbReference>
<dbReference type="AlphaFoldDB" id="A0A2V5JMV4"/>